<gene>
    <name evidence="1" type="ORF">HU751_13450</name>
</gene>
<comment type="caution">
    <text evidence="1">The sequence shown here is derived from an EMBL/GenBank/DDBJ whole genome shotgun (WGS) entry which is preliminary data.</text>
</comment>
<name>A0A923K0H5_9PSED</name>
<reference evidence="1" key="1">
    <citation type="journal article" date="2020" name="Microorganisms">
        <title>Reliable Identification of Environmental Pseudomonas Isolates Using the rpoD Gene.</title>
        <authorList>
            <consortium name="The Broad Institute Genome Sequencing Platform"/>
            <person name="Girard L."/>
            <person name="Lood C."/>
            <person name="Rokni-Zadeh H."/>
            <person name="van Noort V."/>
            <person name="Lavigne R."/>
            <person name="De Mot R."/>
        </authorList>
    </citation>
    <scope>NUCLEOTIDE SEQUENCE</scope>
    <source>
        <strain evidence="1">BW13M1</strain>
    </source>
</reference>
<dbReference type="RefSeq" id="WP_186733560.1">
    <property type="nucleotide sequence ID" value="NZ_JABWRJ020000004.1"/>
</dbReference>
<dbReference type="AlphaFoldDB" id="A0A923K0H5"/>
<sequence length="106" mass="11197">MTTEATNVQALMKACQRGVAGKGPAIEVANNLLAECYGLLGKLAAENEALRKQVADLSPFKNAPPQDYRASNKCLACGEYHHGLGNLPCPRCTPVAQSAMAKEAQP</sequence>
<reference evidence="1" key="2">
    <citation type="submission" date="2020-07" db="EMBL/GenBank/DDBJ databases">
        <authorList>
            <person name="Lood C."/>
            <person name="Girard L."/>
        </authorList>
    </citation>
    <scope>NUCLEOTIDE SEQUENCE</scope>
    <source>
        <strain evidence="1">BW13M1</strain>
    </source>
</reference>
<accession>A0A923K0H5</accession>
<proteinExistence type="predicted"/>
<organism evidence="1">
    <name type="scientific">Pseudomonas peradeniyensis</name>
    <dbReference type="NCBI Taxonomy" id="2745488"/>
    <lineage>
        <taxon>Bacteria</taxon>
        <taxon>Pseudomonadati</taxon>
        <taxon>Pseudomonadota</taxon>
        <taxon>Gammaproteobacteria</taxon>
        <taxon>Pseudomonadales</taxon>
        <taxon>Pseudomonadaceae</taxon>
        <taxon>Pseudomonas</taxon>
    </lineage>
</organism>
<protein>
    <submittedName>
        <fullName evidence="1">Uncharacterized protein</fullName>
    </submittedName>
</protein>
<evidence type="ECO:0000313" key="1">
    <source>
        <dbReference type="EMBL" id="MBC3446785.1"/>
    </source>
</evidence>
<dbReference type="EMBL" id="JABWRJ010000016">
    <property type="protein sequence ID" value="MBC3446785.1"/>
    <property type="molecule type" value="Genomic_DNA"/>
</dbReference>